<evidence type="ECO:0000256" key="2">
    <source>
        <dbReference type="SAM" id="Phobius"/>
    </source>
</evidence>
<dbReference type="EMBL" id="CP041694">
    <property type="protein sequence ID" value="QDP74482.1"/>
    <property type="molecule type" value="Genomic_DNA"/>
</dbReference>
<feature type="transmembrane region" description="Helical" evidence="2">
    <location>
        <begin position="51"/>
        <end position="75"/>
    </location>
</feature>
<keyword evidence="4" id="KW-1185">Reference proteome</keyword>
<proteinExistence type="predicted"/>
<dbReference type="Proteomes" id="UP000319068">
    <property type="component" value="Chromosome"/>
</dbReference>
<accession>A0ABX5X8F4</accession>
<keyword evidence="2" id="KW-0812">Transmembrane</keyword>
<feature type="compositionally biased region" description="Low complexity" evidence="1">
    <location>
        <begin position="89"/>
        <end position="100"/>
    </location>
</feature>
<keyword evidence="2" id="KW-1133">Transmembrane helix</keyword>
<evidence type="ECO:0000256" key="1">
    <source>
        <dbReference type="SAM" id="MobiDB-lite"/>
    </source>
</evidence>
<keyword evidence="2" id="KW-0472">Membrane</keyword>
<name>A0ABX5X8F4_CELCE</name>
<reference evidence="3 4" key="1">
    <citation type="submission" date="2019-07" db="EMBL/GenBank/DDBJ databases">
        <title>Complete Genome Sequence and Methylome Analysis of Arthrobacter luteus NEB113.</title>
        <authorList>
            <person name="Fomenkov A."/>
            <person name="Anton B.P."/>
            <person name="Vincze T."/>
            <person name="Roberts R.J."/>
        </authorList>
    </citation>
    <scope>NUCLEOTIDE SEQUENCE [LARGE SCALE GENOMIC DNA]</scope>
    <source>
        <strain evidence="3 4">NEB113</strain>
    </source>
</reference>
<protein>
    <submittedName>
        <fullName evidence="3">Uncharacterized protein</fullName>
    </submittedName>
</protein>
<feature type="region of interest" description="Disordered" evidence="1">
    <location>
        <begin position="89"/>
        <end position="121"/>
    </location>
</feature>
<feature type="compositionally biased region" description="Pro residues" evidence="1">
    <location>
        <begin position="101"/>
        <end position="110"/>
    </location>
</feature>
<gene>
    <name evidence="3" type="ORF">FOG94_04275</name>
</gene>
<evidence type="ECO:0000313" key="3">
    <source>
        <dbReference type="EMBL" id="QDP74482.1"/>
    </source>
</evidence>
<dbReference type="RefSeq" id="WP_137279852.1">
    <property type="nucleotide sequence ID" value="NZ_BSTG01000001.1"/>
</dbReference>
<evidence type="ECO:0000313" key="4">
    <source>
        <dbReference type="Proteomes" id="UP000319068"/>
    </source>
</evidence>
<sequence>MSTTPERRTPDDEDLVERVRAAQTAVEVPPTLDPDALAHRAVRRVRARRRVVAASGSAVAVAALVAVAAILPGALSRGSAPAPALAAAPARTTAPASEGPAPAPAAPPQEPARYLPVGDGELPALPGVEHGVVGTHHGDYTVQGGLTYTLPPGGWEVEGEAFGEPASVRWKGPEHWALQGSEIPADAVPPPMVDSGATVSIDVDPGAASWVVPARDSGAWTVEVPGSDFVVVTRGPSDDPDLARWEARVRYGGTGWTIRLDFTDDAVGDELARNFLGNLWFEAEGAPEWFSPTYTYPEIGPLTTGTPAGWQTATTGTLSYAVPPGWTVADVEGNYGPGVEWTGPFATNPGPIRDGSSPDVHWNMFVQRGGSGARAFDYSGEEWHGQRIEVPGADFAELLLSQGPFWADDGMSELSADVRVHGADGGENLMLMISLPGDDAGLETLRGILGSLRF</sequence>
<organism evidence="3 4">
    <name type="scientific">Cellulosimicrobium cellulans</name>
    <name type="common">Arthrobacter luteus</name>
    <dbReference type="NCBI Taxonomy" id="1710"/>
    <lineage>
        <taxon>Bacteria</taxon>
        <taxon>Bacillati</taxon>
        <taxon>Actinomycetota</taxon>
        <taxon>Actinomycetes</taxon>
        <taxon>Micrococcales</taxon>
        <taxon>Promicromonosporaceae</taxon>
        <taxon>Cellulosimicrobium</taxon>
    </lineage>
</organism>